<evidence type="ECO:0000259" key="7">
    <source>
        <dbReference type="Pfam" id="PF00892"/>
    </source>
</evidence>
<dbReference type="Proteomes" id="UP001227230">
    <property type="component" value="Chromosome 13"/>
</dbReference>
<feature type="transmembrane region" description="Helical" evidence="6">
    <location>
        <begin position="51"/>
        <end position="72"/>
    </location>
</feature>
<gene>
    <name evidence="8" type="ORF">VitviT2T_019200</name>
</gene>
<dbReference type="InterPro" id="IPR037185">
    <property type="entry name" value="EmrE-like"/>
</dbReference>
<dbReference type="SUPFAM" id="SSF103481">
    <property type="entry name" value="Multidrug resistance efflux transporter EmrE"/>
    <property type="match status" value="2"/>
</dbReference>
<feature type="domain" description="EamA" evidence="7">
    <location>
        <begin position="50"/>
        <end position="191"/>
    </location>
</feature>
<dbReference type="InterPro" id="IPR000620">
    <property type="entry name" value="EamA_dom"/>
</dbReference>
<keyword evidence="3 6" id="KW-0812">Transmembrane</keyword>
<dbReference type="EMBL" id="CP126660">
    <property type="protein sequence ID" value="WKA00882.1"/>
    <property type="molecule type" value="Genomic_DNA"/>
</dbReference>
<evidence type="ECO:0000256" key="2">
    <source>
        <dbReference type="ARBA" id="ARBA00007635"/>
    </source>
</evidence>
<feature type="transmembrane region" description="Helical" evidence="6">
    <location>
        <begin position="78"/>
        <end position="100"/>
    </location>
</feature>
<feature type="transmembrane region" description="Helical" evidence="6">
    <location>
        <begin position="342"/>
        <end position="362"/>
    </location>
</feature>
<feature type="transmembrane region" description="Helical" evidence="6">
    <location>
        <begin position="220"/>
        <end position="239"/>
    </location>
</feature>
<feature type="transmembrane region" description="Helical" evidence="6">
    <location>
        <begin position="251"/>
        <end position="272"/>
    </location>
</feature>
<evidence type="ECO:0000256" key="5">
    <source>
        <dbReference type="ARBA" id="ARBA00023136"/>
    </source>
</evidence>
<comment type="similarity">
    <text evidence="2 6">Belongs to the drug/metabolite transporter (DMT) superfamily. Plant drug/metabolite exporter (P-DME) (TC 2.A.7.4) family.</text>
</comment>
<name>A0ABY9D0H7_VITVI</name>
<dbReference type="InterPro" id="IPR030184">
    <property type="entry name" value="WAT1-related"/>
</dbReference>
<reference evidence="8 9" key="1">
    <citation type="journal article" date="2023" name="Hortic Res">
        <title>The complete reference genome for grapevine (Vitis vinifera L.) genetics and breeding.</title>
        <authorList>
            <person name="Shi X."/>
            <person name="Cao S."/>
            <person name="Wang X."/>
            <person name="Huang S."/>
            <person name="Wang Y."/>
            <person name="Liu Z."/>
            <person name="Liu W."/>
            <person name="Leng X."/>
            <person name="Peng Y."/>
            <person name="Wang N."/>
            <person name="Wang Y."/>
            <person name="Ma Z."/>
            <person name="Xu X."/>
            <person name="Zhang F."/>
            <person name="Xue H."/>
            <person name="Zhong H."/>
            <person name="Wang Y."/>
            <person name="Zhang K."/>
            <person name="Velt A."/>
            <person name="Avia K."/>
            <person name="Holtgrawe D."/>
            <person name="Grimplet J."/>
            <person name="Matus J.T."/>
            <person name="Ware D."/>
            <person name="Wu X."/>
            <person name="Wang H."/>
            <person name="Liu C."/>
            <person name="Fang Y."/>
            <person name="Rustenholz C."/>
            <person name="Cheng Z."/>
            <person name="Xiao H."/>
            <person name="Zhou Y."/>
        </authorList>
    </citation>
    <scope>NUCLEOTIDE SEQUENCE [LARGE SCALE GENOMIC DNA]</scope>
    <source>
        <strain evidence="9">cv. Pinot noir / PN40024</strain>
        <tissue evidence="8">Leaf</tissue>
    </source>
</reference>
<evidence type="ECO:0000256" key="3">
    <source>
        <dbReference type="ARBA" id="ARBA00022692"/>
    </source>
</evidence>
<evidence type="ECO:0000313" key="8">
    <source>
        <dbReference type="EMBL" id="WKA00882.1"/>
    </source>
</evidence>
<protein>
    <recommendedName>
        <fullName evidence="6">WAT1-related protein</fullName>
    </recommendedName>
</protein>
<organism evidence="8 9">
    <name type="scientific">Vitis vinifera</name>
    <name type="common">Grape</name>
    <dbReference type="NCBI Taxonomy" id="29760"/>
    <lineage>
        <taxon>Eukaryota</taxon>
        <taxon>Viridiplantae</taxon>
        <taxon>Streptophyta</taxon>
        <taxon>Embryophyta</taxon>
        <taxon>Tracheophyta</taxon>
        <taxon>Spermatophyta</taxon>
        <taxon>Magnoliopsida</taxon>
        <taxon>eudicotyledons</taxon>
        <taxon>Gunneridae</taxon>
        <taxon>Pentapetalae</taxon>
        <taxon>rosids</taxon>
        <taxon>Vitales</taxon>
        <taxon>Vitaceae</taxon>
        <taxon>Viteae</taxon>
        <taxon>Vitis</taxon>
    </lineage>
</organism>
<accession>A0ABY9D0H7</accession>
<proteinExistence type="inferred from homology"/>
<evidence type="ECO:0000256" key="1">
    <source>
        <dbReference type="ARBA" id="ARBA00004141"/>
    </source>
</evidence>
<keyword evidence="9" id="KW-1185">Reference proteome</keyword>
<keyword evidence="4 6" id="KW-1133">Transmembrane helix</keyword>
<evidence type="ECO:0000313" key="9">
    <source>
        <dbReference type="Proteomes" id="UP001227230"/>
    </source>
</evidence>
<feature type="transmembrane region" description="Helical" evidence="6">
    <location>
        <begin position="145"/>
        <end position="163"/>
    </location>
</feature>
<feature type="transmembrane region" description="Helical" evidence="6">
    <location>
        <begin position="316"/>
        <end position="336"/>
    </location>
</feature>
<evidence type="ECO:0000256" key="4">
    <source>
        <dbReference type="ARBA" id="ARBA00022989"/>
    </source>
</evidence>
<dbReference type="Pfam" id="PF00892">
    <property type="entry name" value="EamA"/>
    <property type="match status" value="2"/>
</dbReference>
<evidence type="ECO:0000256" key="6">
    <source>
        <dbReference type="RuleBase" id="RU363077"/>
    </source>
</evidence>
<comment type="subcellular location">
    <subcellularLocation>
        <location evidence="1 6">Membrane</location>
        <topology evidence="1 6">Multi-pass membrane protein</topology>
    </subcellularLocation>
</comment>
<sequence>MTLLLSQQWWYLVVSHSIHTLHVELAHKAINSSMGEEDYSLRVQIMQAMPILAVVLLQFGYAGLSIIAKYALNAGMNHYTFVVYRHVIAAAVIAPFAIVLERKRWPRMTVSIFAKIMLMGLLEPVIDQNLYYVGMKNTTATFTTAMSNIIPAFTFLVALVLRLEKVNLRRLHSQAKVVGTLVTVGGAMLMTLVKGPAPDLPWTKGRHYHQSSTSQQQHPIKGALMITAGCVCWACFLNLQARTVKSYPAQLSLTTLICLMGALEGAMVTLIIEHGNASIWVIPKGPTLCAVLYGGIVCSAIAYYIQGVIMGEKGPVFVSSFNPLSMIIVAILSSFIFAEALYLGMVLGAVVIIIGLYLILWGKSKDQPEGVRLVPIDQQMARMNGNAETLNGDSVTKVTVEECV</sequence>
<feature type="domain" description="EamA" evidence="7">
    <location>
        <begin position="221"/>
        <end position="360"/>
    </location>
</feature>
<dbReference type="PANTHER" id="PTHR31218">
    <property type="entry name" value="WAT1-RELATED PROTEIN"/>
    <property type="match status" value="1"/>
</dbReference>
<feature type="transmembrane region" description="Helical" evidence="6">
    <location>
        <begin position="175"/>
        <end position="193"/>
    </location>
</feature>
<feature type="transmembrane region" description="Helical" evidence="6">
    <location>
        <begin position="284"/>
        <end position="304"/>
    </location>
</feature>
<keyword evidence="5 6" id="KW-0472">Membrane</keyword>